<keyword evidence="4" id="KW-1185">Reference proteome</keyword>
<proteinExistence type="predicted"/>
<dbReference type="Proteomes" id="UP001149303">
    <property type="component" value="Unassembled WGS sequence"/>
</dbReference>
<feature type="region of interest" description="Disordered" evidence="1">
    <location>
        <begin position="553"/>
        <end position="577"/>
    </location>
</feature>
<name>A0A9X4EQS3_9FLAO</name>
<protein>
    <recommendedName>
        <fullName evidence="2">Toxin YqcG C-terminal domain-containing protein</fullName>
    </recommendedName>
</protein>
<evidence type="ECO:0000256" key="1">
    <source>
        <dbReference type="SAM" id="MobiDB-lite"/>
    </source>
</evidence>
<dbReference type="Gene3D" id="2.180.10.10">
    <property type="entry name" value="RHS repeat-associated core"/>
    <property type="match status" value="1"/>
</dbReference>
<feature type="domain" description="Toxin YqcG C-terminal" evidence="2">
    <location>
        <begin position="501"/>
        <end position="575"/>
    </location>
</feature>
<evidence type="ECO:0000313" key="3">
    <source>
        <dbReference type="EMBL" id="MDE1208461.1"/>
    </source>
</evidence>
<dbReference type="NCBIfam" id="TIGR03696">
    <property type="entry name" value="Rhs_assc_core"/>
    <property type="match status" value="1"/>
</dbReference>
<accession>A0A9X4EQS3</accession>
<feature type="compositionally biased region" description="Basic residues" evidence="1">
    <location>
        <begin position="479"/>
        <end position="489"/>
    </location>
</feature>
<gene>
    <name evidence="3" type="ORF">LCI24_16840</name>
</gene>
<comment type="caution">
    <text evidence="3">The sequence shown here is derived from an EMBL/GenBank/DDBJ whole genome shotgun (WGS) entry which is preliminary data.</text>
</comment>
<feature type="non-terminal residue" evidence="3">
    <location>
        <position position="1"/>
    </location>
</feature>
<organism evidence="3 4">
    <name type="scientific">Tenacibaculum larymnensis</name>
    <dbReference type="NCBI Taxonomy" id="2878201"/>
    <lineage>
        <taxon>Bacteria</taxon>
        <taxon>Pseudomonadati</taxon>
        <taxon>Bacteroidota</taxon>
        <taxon>Flavobacteriia</taxon>
        <taxon>Flavobacteriales</taxon>
        <taxon>Flavobacteriaceae</taxon>
        <taxon>Tenacibaculum</taxon>
    </lineage>
</organism>
<dbReference type="InterPro" id="IPR022385">
    <property type="entry name" value="Rhs_assc_core"/>
</dbReference>
<dbReference type="AlphaFoldDB" id="A0A9X4EQS3"/>
<reference evidence="3" key="1">
    <citation type="submission" date="2021-09" db="EMBL/GenBank/DDBJ databases">
        <authorList>
            <person name="Smyrli M."/>
        </authorList>
    </citation>
    <scope>NUCLEOTIDE SEQUENCE</scope>
    <source>
        <strain evidence="3">LAR25</strain>
    </source>
</reference>
<evidence type="ECO:0000259" key="2">
    <source>
        <dbReference type="Pfam" id="PF14410"/>
    </source>
</evidence>
<dbReference type="InterPro" id="IPR026835">
    <property type="entry name" value="YqcG_C"/>
</dbReference>
<dbReference type="Pfam" id="PF14410">
    <property type="entry name" value="GH-E"/>
    <property type="match status" value="1"/>
</dbReference>
<feature type="compositionally biased region" description="Basic and acidic residues" evidence="1">
    <location>
        <begin position="553"/>
        <end position="563"/>
    </location>
</feature>
<dbReference type="RefSeq" id="WP_274641416.1">
    <property type="nucleotide sequence ID" value="NZ_JAIWJY010000023.1"/>
</dbReference>
<evidence type="ECO:0000313" key="4">
    <source>
        <dbReference type="Proteomes" id="UP001149303"/>
    </source>
</evidence>
<feature type="region of interest" description="Disordered" evidence="1">
    <location>
        <begin position="466"/>
        <end position="490"/>
    </location>
</feature>
<sequence>FNFTINYNKPQNGATALFNGNISETSWSTLNVDTSTRGYKYSYDPLNRLVSATGTPNSNYNVSGITYDKNGNILSLNRNGYQGGSVFTDMDKLVYSYGNSNQLNYVTDSGNNNYGFKDDNKSGNDYYYDANGSLIKDLNKGITSVNYNYMGMPTEVKLNNSDTQKVRFIYAADRRKVRKIKNENGSETITDYAGNFIYENNTLKQFSHPEGYVKNDNGTFSYVYNYTDHLGSVRLSYTDANNDGVITPSTEILQESNPYPFGLKQKGYNGNIIGSENNYKTYLGQEINKDLGLNWLSFRYRNYNPEIGRFFGVDPVSEDYLSISTYQFAHNSPVWKIELEGLEGAPTAGGDIVNHEPVNRAPIPIGDSTSHNYGTAQNWVTISSSVAPSNDIRSGQFNDSDFGGIINPASDAMYDSDPSGAVVQDVTFIALSFVGANAIDDAIATANDPNASALDVAQAAVNAALTSKGNKKGPNPNAKPRRPHLRKSTINKTWEANKNSNGKVIDPTGKEITWNKSKKRNGQWDMGHKPGHEFRKDWQLYKDGKLTWDQMKERYNDPDRYRPELPSTNRSHKYEEK</sequence>
<dbReference type="EMBL" id="JAIWJY010000023">
    <property type="protein sequence ID" value="MDE1208461.1"/>
    <property type="molecule type" value="Genomic_DNA"/>
</dbReference>